<dbReference type="RefSeq" id="WP_316413852.1">
    <property type="nucleotide sequence ID" value="NZ_AP027080.1"/>
</dbReference>
<dbReference type="Proteomes" id="UP001238179">
    <property type="component" value="Chromosome"/>
</dbReference>
<dbReference type="GO" id="GO:0009318">
    <property type="term" value="C:exodeoxyribonuclease VII complex"/>
    <property type="evidence" value="ECO:0007669"/>
    <property type="project" value="UniProtKB-UniRule"/>
</dbReference>
<evidence type="ECO:0000313" key="9">
    <source>
        <dbReference type="Proteomes" id="UP001238179"/>
    </source>
</evidence>
<comment type="subunit">
    <text evidence="6">Heterooligomer composed of large and small subunits.</text>
</comment>
<reference evidence="9" key="1">
    <citation type="journal article" date="2023" name="Int. J. Syst. Evol. Microbiol.">
        <title>Mesoterricola silvestris gen. nov., sp. nov., Mesoterricola sediminis sp. nov., Geothrix oryzae sp. nov., Geothrix edaphica sp. nov., Geothrix rubra sp. nov., and Geothrix limicola sp. nov., six novel members of Acidobacteriota isolated from soils.</title>
        <authorList>
            <person name="Itoh H."/>
            <person name="Sugisawa Y."/>
            <person name="Mise K."/>
            <person name="Xu Z."/>
            <person name="Kuniyasu M."/>
            <person name="Ushijima N."/>
            <person name="Kawano K."/>
            <person name="Kobayashi E."/>
            <person name="Shiratori Y."/>
            <person name="Masuda Y."/>
            <person name="Senoo K."/>
        </authorList>
    </citation>
    <scope>NUCLEOTIDE SEQUENCE [LARGE SCALE GENOMIC DNA]</scope>
    <source>
        <strain evidence="9">W79</strain>
    </source>
</reference>
<evidence type="ECO:0000256" key="2">
    <source>
        <dbReference type="ARBA" id="ARBA00022490"/>
    </source>
</evidence>
<dbReference type="HAMAP" id="MF_00337">
    <property type="entry name" value="Exonuc_7_S"/>
    <property type="match status" value="1"/>
</dbReference>
<dbReference type="AlphaFoldDB" id="A0AA48K7A1"/>
<dbReference type="InterPro" id="IPR037004">
    <property type="entry name" value="Exonuc_VII_ssu_sf"/>
</dbReference>
<dbReference type="EMBL" id="AP027080">
    <property type="protein sequence ID" value="BDU70955.1"/>
    <property type="molecule type" value="Genomic_DNA"/>
</dbReference>
<dbReference type="InterPro" id="IPR003761">
    <property type="entry name" value="Exonuc_VII_S"/>
</dbReference>
<comment type="subcellular location">
    <subcellularLocation>
        <location evidence="6">Cytoplasm</location>
    </subcellularLocation>
</comment>
<keyword evidence="2 6" id="KW-0963">Cytoplasm</keyword>
<keyword evidence="4 6" id="KW-0378">Hydrolase</keyword>
<evidence type="ECO:0000256" key="7">
    <source>
        <dbReference type="SAM" id="Coils"/>
    </source>
</evidence>
<evidence type="ECO:0000256" key="4">
    <source>
        <dbReference type="ARBA" id="ARBA00022801"/>
    </source>
</evidence>
<dbReference type="PANTHER" id="PTHR34137">
    <property type="entry name" value="EXODEOXYRIBONUCLEASE 7 SMALL SUBUNIT"/>
    <property type="match status" value="1"/>
</dbReference>
<evidence type="ECO:0000256" key="5">
    <source>
        <dbReference type="ARBA" id="ARBA00022839"/>
    </source>
</evidence>
<feature type="coiled-coil region" evidence="7">
    <location>
        <begin position="12"/>
        <end position="63"/>
    </location>
</feature>
<dbReference type="Gene3D" id="1.10.287.1040">
    <property type="entry name" value="Exonuclease VII, small subunit"/>
    <property type="match status" value="1"/>
</dbReference>
<sequence length="78" mass="8551">MTNPNPSFDDGLDRLEALVQRLEAGNLGLEDALREFEEGVGLSRTLQQQLAAAQRRVEVLKQGLGGEYRAEPLEGDQA</sequence>
<dbReference type="SUPFAM" id="SSF116842">
    <property type="entry name" value="XseB-like"/>
    <property type="match status" value="1"/>
</dbReference>
<keyword evidence="7" id="KW-0175">Coiled coil</keyword>
<name>A0AA48K7A1_9BACT</name>
<comment type="function">
    <text evidence="6">Bidirectionally degrades single-stranded DNA into large acid-insoluble oligonucleotides, which are then degraded further into small acid-soluble oligonucleotides.</text>
</comment>
<dbReference type="PANTHER" id="PTHR34137:SF1">
    <property type="entry name" value="EXODEOXYRIBONUCLEASE 7 SMALL SUBUNIT"/>
    <property type="match status" value="1"/>
</dbReference>
<keyword evidence="5 6" id="KW-0269">Exonuclease</keyword>
<proteinExistence type="inferred from homology"/>
<organism evidence="8 9">
    <name type="scientific">Mesoterricola silvestris</name>
    <dbReference type="NCBI Taxonomy" id="2927979"/>
    <lineage>
        <taxon>Bacteria</taxon>
        <taxon>Pseudomonadati</taxon>
        <taxon>Acidobacteriota</taxon>
        <taxon>Holophagae</taxon>
        <taxon>Holophagales</taxon>
        <taxon>Holophagaceae</taxon>
        <taxon>Mesoterricola</taxon>
    </lineage>
</organism>
<keyword evidence="3 6" id="KW-0540">Nuclease</keyword>
<dbReference type="GO" id="GO:0008855">
    <property type="term" value="F:exodeoxyribonuclease VII activity"/>
    <property type="evidence" value="ECO:0007669"/>
    <property type="project" value="UniProtKB-UniRule"/>
</dbReference>
<keyword evidence="9" id="KW-1185">Reference proteome</keyword>
<protein>
    <recommendedName>
        <fullName evidence="6">Exodeoxyribonuclease 7 small subunit</fullName>
        <ecNumber evidence="6">3.1.11.6</ecNumber>
    </recommendedName>
    <alternativeName>
        <fullName evidence="6">Exodeoxyribonuclease VII small subunit</fullName>
        <shortName evidence="6">Exonuclease VII small subunit</shortName>
    </alternativeName>
</protein>
<evidence type="ECO:0000313" key="8">
    <source>
        <dbReference type="EMBL" id="BDU70955.1"/>
    </source>
</evidence>
<dbReference type="NCBIfam" id="TIGR01280">
    <property type="entry name" value="xseB"/>
    <property type="match status" value="1"/>
</dbReference>
<evidence type="ECO:0000256" key="3">
    <source>
        <dbReference type="ARBA" id="ARBA00022722"/>
    </source>
</evidence>
<dbReference type="Pfam" id="PF02609">
    <property type="entry name" value="Exonuc_VII_S"/>
    <property type="match status" value="1"/>
</dbReference>
<dbReference type="KEGG" id="msil:METEAL_01290"/>
<evidence type="ECO:0000256" key="6">
    <source>
        <dbReference type="HAMAP-Rule" id="MF_00337"/>
    </source>
</evidence>
<dbReference type="GO" id="GO:0006308">
    <property type="term" value="P:DNA catabolic process"/>
    <property type="evidence" value="ECO:0007669"/>
    <property type="project" value="UniProtKB-UniRule"/>
</dbReference>
<evidence type="ECO:0000256" key="1">
    <source>
        <dbReference type="ARBA" id="ARBA00009998"/>
    </source>
</evidence>
<comment type="catalytic activity">
    <reaction evidence="6">
        <text>Exonucleolytic cleavage in either 5'- to 3'- or 3'- to 5'-direction to yield nucleoside 5'-phosphates.</text>
        <dbReference type="EC" id="3.1.11.6"/>
    </reaction>
</comment>
<comment type="similarity">
    <text evidence="1 6">Belongs to the XseB family.</text>
</comment>
<gene>
    <name evidence="6 8" type="primary">xseB</name>
    <name evidence="8" type="ORF">METEAL_01290</name>
</gene>
<dbReference type="EC" id="3.1.11.6" evidence="6"/>
<dbReference type="GO" id="GO:0005829">
    <property type="term" value="C:cytosol"/>
    <property type="evidence" value="ECO:0007669"/>
    <property type="project" value="TreeGrafter"/>
</dbReference>
<accession>A0AA48K7A1</accession>